<dbReference type="GO" id="GO:0045893">
    <property type="term" value="P:positive regulation of DNA-templated transcription"/>
    <property type="evidence" value="ECO:0007669"/>
    <property type="project" value="TreeGrafter"/>
</dbReference>
<comment type="function">
    <text evidence="9">Functions as a component of the nuclear pore complex (NPC).</text>
</comment>
<dbReference type="RefSeq" id="XP_062877178.1">
    <property type="nucleotide sequence ID" value="XM_063021108.1"/>
</dbReference>
<evidence type="ECO:0000256" key="1">
    <source>
        <dbReference type="ARBA" id="ARBA00004567"/>
    </source>
</evidence>
<dbReference type="AlphaFoldDB" id="A0AAX4HAN0"/>
<dbReference type="GO" id="GO:0031965">
    <property type="term" value="C:nuclear membrane"/>
    <property type="evidence" value="ECO:0007669"/>
    <property type="project" value="UniProtKB-UniRule"/>
</dbReference>
<comment type="similarity">
    <text evidence="2 9">Belongs to the nucleoporin Nup85 family.</text>
</comment>
<gene>
    <name evidence="10" type="ORF">PUMCH_002086</name>
</gene>
<evidence type="ECO:0000256" key="4">
    <source>
        <dbReference type="ARBA" id="ARBA00022816"/>
    </source>
</evidence>
<evidence type="ECO:0000256" key="2">
    <source>
        <dbReference type="ARBA" id="ARBA00005573"/>
    </source>
</evidence>
<dbReference type="KEGG" id="asau:88173151"/>
<evidence type="ECO:0000256" key="8">
    <source>
        <dbReference type="ARBA" id="ARBA00023242"/>
    </source>
</evidence>
<evidence type="ECO:0000256" key="3">
    <source>
        <dbReference type="ARBA" id="ARBA00022448"/>
    </source>
</evidence>
<dbReference type="EMBL" id="CP138895">
    <property type="protein sequence ID" value="WPK24795.1"/>
    <property type="molecule type" value="Genomic_DNA"/>
</dbReference>
<accession>A0AAX4HAN0</accession>
<dbReference type="Proteomes" id="UP001338582">
    <property type="component" value="Chromosome 2"/>
</dbReference>
<evidence type="ECO:0000313" key="11">
    <source>
        <dbReference type="Proteomes" id="UP001338582"/>
    </source>
</evidence>
<evidence type="ECO:0000256" key="9">
    <source>
        <dbReference type="RuleBase" id="RU365073"/>
    </source>
</evidence>
<dbReference type="PANTHER" id="PTHR13373:SF21">
    <property type="entry name" value="NUCLEAR PORE COMPLEX PROTEIN NUP85"/>
    <property type="match status" value="1"/>
</dbReference>
<keyword evidence="8 9" id="KW-0539">Nucleus</keyword>
<evidence type="ECO:0000256" key="5">
    <source>
        <dbReference type="ARBA" id="ARBA00022927"/>
    </source>
</evidence>
<keyword evidence="11" id="KW-1185">Reference proteome</keyword>
<dbReference type="GO" id="GO:0006406">
    <property type="term" value="P:mRNA export from nucleus"/>
    <property type="evidence" value="ECO:0007669"/>
    <property type="project" value="TreeGrafter"/>
</dbReference>
<evidence type="ECO:0000256" key="7">
    <source>
        <dbReference type="ARBA" id="ARBA00023132"/>
    </source>
</evidence>
<keyword evidence="5 9" id="KW-0653">Protein transport</keyword>
<dbReference type="Pfam" id="PF07575">
    <property type="entry name" value="Nucleopor_Nup85"/>
    <property type="match status" value="1"/>
</dbReference>
<reference evidence="10 11" key="1">
    <citation type="submission" date="2023-10" db="EMBL/GenBank/DDBJ databases">
        <title>Draft Genome Sequence of Candida saopaulonensis from a very Premature Infant with Sepsis.</title>
        <authorList>
            <person name="Ning Y."/>
            <person name="Dai R."/>
            <person name="Xiao M."/>
            <person name="Xu Y."/>
            <person name="Yan Q."/>
            <person name="Zhang L."/>
        </authorList>
    </citation>
    <scope>NUCLEOTIDE SEQUENCE [LARGE SCALE GENOMIC DNA]</scope>
    <source>
        <strain evidence="10 11">19XY460</strain>
    </source>
</reference>
<keyword evidence="9" id="KW-0472">Membrane</keyword>
<keyword evidence="7 9" id="KW-0906">Nuclear pore complex</keyword>
<evidence type="ECO:0000313" key="10">
    <source>
        <dbReference type="EMBL" id="WPK24795.1"/>
    </source>
</evidence>
<keyword evidence="3 9" id="KW-0813">Transport</keyword>
<keyword evidence="6 9" id="KW-0811">Translocation</keyword>
<comment type="subunit">
    <text evidence="9">Component of the nuclear pore complex (NPC).</text>
</comment>
<proteinExistence type="inferred from homology"/>
<dbReference type="InterPro" id="IPR011502">
    <property type="entry name" value="Nucleoporin_Nup85"/>
</dbReference>
<comment type="subcellular location">
    <subcellularLocation>
        <location evidence="1 9">Nucleus</location>
        <location evidence="1 9">Nuclear pore complex</location>
    </subcellularLocation>
</comment>
<dbReference type="PANTHER" id="PTHR13373">
    <property type="entry name" value="FROUNT PROTEIN-RELATED"/>
    <property type="match status" value="1"/>
</dbReference>
<dbReference type="GeneID" id="88173151"/>
<sequence length="737" mass="84560">MQFEDIVMLDIPDDSVSGLDVEASESPKSSDSLPVPVKKEYPKLQQWLMNEADLEFQFDKASYSNSVGYDNDVVEAQRAYVTLIYKIVADLAKKGLNTVIKAENEDYIGVVSATSRDMGASKELGYKHMLVNDAFSHICGEFNNFYERVTQNISEDNDLAYEDLHCILSCLEAHCFVPSERQRPELVMRWINEYDPKPENEYINSIMYNTPVPYKHLQFWTMYLGTLLLRGMFERAEESLNHSQYEELAETCPGLHAIIEDFITIISTYTSMALKGEFAKWKYTVCDFRDNFKSMRTGISDPQHVTIASNIHDLLGLMSGLPKTTASFVSTWYEMYGALSLFQVRDDPDVHQDYFELSLHEKGIDIDSPLDEAFRDIIQKKYLKVVLLIYDLDSATAAYVGKLFDLKGFFNTYYEDITDQIIAKLKKATRRYVSDYLLTIHAFECFEIHGLVPVAMGILLTPLISSEDEFQKKEIVEKFLPNYQCLTNDDLEWALTICTKLQLPGVVQSLLLKQSDKSLDDGHIYEALNSLVGCLAGKSGTEQSKLAMEKVHYIVWKLLFEDLLLNSSPVPDELLTNLITDQVDSDFPVNPVIRQCLSPVAVLTEFFLSLNNSEQDLKNVSRLFHLLKFKYLPAKYFPLLLAQFLPLLSHSSFEYQHYIIMIDLIDSYEIQQKLSQNKEEAEDLYKYAATTLPDKNDLDWRVQLNKTGQSIPQNIEDLTRELRERIMEKIGLVYMGA</sequence>
<name>A0AAX4HAN0_9ASCO</name>
<dbReference type="GO" id="GO:0017056">
    <property type="term" value="F:structural constituent of nuclear pore"/>
    <property type="evidence" value="ECO:0007669"/>
    <property type="project" value="TreeGrafter"/>
</dbReference>
<dbReference type="GO" id="GO:0031080">
    <property type="term" value="C:nuclear pore outer ring"/>
    <property type="evidence" value="ECO:0007669"/>
    <property type="project" value="TreeGrafter"/>
</dbReference>
<organism evidence="10 11">
    <name type="scientific">Australozyma saopauloensis</name>
    <dbReference type="NCBI Taxonomy" id="291208"/>
    <lineage>
        <taxon>Eukaryota</taxon>
        <taxon>Fungi</taxon>
        <taxon>Dikarya</taxon>
        <taxon>Ascomycota</taxon>
        <taxon>Saccharomycotina</taxon>
        <taxon>Pichiomycetes</taxon>
        <taxon>Metschnikowiaceae</taxon>
        <taxon>Australozyma</taxon>
    </lineage>
</organism>
<keyword evidence="4 9" id="KW-0509">mRNA transport</keyword>
<protein>
    <recommendedName>
        <fullName evidence="9">Nuclear pore complex protein Nup85</fullName>
    </recommendedName>
</protein>
<evidence type="ECO:0000256" key="6">
    <source>
        <dbReference type="ARBA" id="ARBA00023010"/>
    </source>
</evidence>
<dbReference type="GO" id="GO:0006606">
    <property type="term" value="P:protein import into nucleus"/>
    <property type="evidence" value="ECO:0007669"/>
    <property type="project" value="TreeGrafter"/>
</dbReference>